<reference evidence="2" key="1">
    <citation type="submission" date="2021-01" db="UniProtKB">
        <authorList>
            <consortium name="EnsemblMetazoa"/>
        </authorList>
    </citation>
    <scope>IDENTIFICATION</scope>
</reference>
<feature type="signal peptide" evidence="1">
    <location>
        <begin position="1"/>
        <end position="19"/>
    </location>
</feature>
<evidence type="ECO:0000313" key="2">
    <source>
        <dbReference type="EnsemblMetazoa" id="CLYHEMP009704.1"/>
    </source>
</evidence>
<keyword evidence="1" id="KW-0732">Signal</keyword>
<organism evidence="2 3">
    <name type="scientific">Clytia hemisphaerica</name>
    <dbReference type="NCBI Taxonomy" id="252671"/>
    <lineage>
        <taxon>Eukaryota</taxon>
        <taxon>Metazoa</taxon>
        <taxon>Cnidaria</taxon>
        <taxon>Hydrozoa</taxon>
        <taxon>Hydroidolina</taxon>
        <taxon>Leptothecata</taxon>
        <taxon>Obeliida</taxon>
        <taxon>Clytiidae</taxon>
        <taxon>Clytia</taxon>
    </lineage>
</organism>
<sequence>MKSLIILSLVACFCMKINADQGILDDYMEDGSGLPMTTIQPEKSTKRPTRQPTLPPYKNYCKKSYDKCMKKWYCPLLCSCKTERNICCEREFNRCARYVDMGRYRQCLYRYVNLCKI</sequence>
<dbReference type="Proteomes" id="UP000594262">
    <property type="component" value="Unplaced"/>
</dbReference>
<name>A0A7M5VBL7_9CNID</name>
<evidence type="ECO:0000313" key="3">
    <source>
        <dbReference type="Proteomes" id="UP000594262"/>
    </source>
</evidence>
<dbReference type="AlphaFoldDB" id="A0A7M5VBL7"/>
<accession>A0A7M5VBL7</accession>
<protein>
    <submittedName>
        <fullName evidence="2">Uncharacterized protein</fullName>
    </submittedName>
</protein>
<proteinExistence type="predicted"/>
<feature type="chain" id="PRO_5029884389" evidence="1">
    <location>
        <begin position="20"/>
        <end position="117"/>
    </location>
</feature>
<dbReference type="RefSeq" id="XP_066916877.1">
    <property type="nucleotide sequence ID" value="XM_067060776.1"/>
</dbReference>
<evidence type="ECO:0000256" key="1">
    <source>
        <dbReference type="SAM" id="SignalP"/>
    </source>
</evidence>
<dbReference type="EnsemblMetazoa" id="CLYHEMT009704.1">
    <property type="protein sequence ID" value="CLYHEMP009704.1"/>
    <property type="gene ID" value="CLYHEMG009704"/>
</dbReference>
<keyword evidence="3" id="KW-1185">Reference proteome</keyword>
<dbReference type="GeneID" id="136804036"/>